<reference evidence="3 4" key="1">
    <citation type="submission" date="2021-12" db="EMBL/GenBank/DDBJ databases">
        <title>Genome sequencing of bacteria with rrn-lacking chromosome and rrn-plasmid.</title>
        <authorList>
            <person name="Anda M."/>
            <person name="Iwasaki W."/>
        </authorList>
    </citation>
    <scope>NUCLEOTIDE SEQUENCE [LARGE SCALE GENOMIC DNA]</scope>
    <source>
        <strain evidence="3 4">NBRC 101262</strain>
    </source>
</reference>
<name>A0ABN6L446_9BACT</name>
<dbReference type="InterPro" id="IPR003675">
    <property type="entry name" value="Rce1/LyrA-like_dom"/>
</dbReference>
<keyword evidence="1" id="KW-1133">Transmembrane helix</keyword>
<evidence type="ECO:0000313" key="3">
    <source>
        <dbReference type="EMBL" id="BDC97799.1"/>
    </source>
</evidence>
<accession>A0ABN6L446</accession>
<feature type="transmembrane region" description="Helical" evidence="1">
    <location>
        <begin position="96"/>
        <end position="113"/>
    </location>
</feature>
<sequence length="164" mass="18990">MGLLLYFKYAFNFYDFKLANTEVLWWKAVILGPVFEELTCRLWHDFKTRNLILSTGLIGGYLLFIGLNWALVGLLCLLTCIFLGRQLDQVPINRNIVIHLSTLLFVLAHYRVGLESDLTTWYEQTYYYLQLLPVGLFLAYLRNVKGIGACILLHMLNNGLSMLF</sequence>
<evidence type="ECO:0000259" key="2">
    <source>
        <dbReference type="Pfam" id="PF02517"/>
    </source>
</evidence>
<evidence type="ECO:0000313" key="4">
    <source>
        <dbReference type="Proteomes" id="UP001354989"/>
    </source>
</evidence>
<keyword evidence="1" id="KW-0812">Transmembrane</keyword>
<organism evidence="3 4">
    <name type="scientific">Persicobacter psychrovividus</name>
    <dbReference type="NCBI Taxonomy" id="387638"/>
    <lineage>
        <taxon>Bacteria</taxon>
        <taxon>Pseudomonadati</taxon>
        <taxon>Bacteroidota</taxon>
        <taxon>Cytophagia</taxon>
        <taxon>Cytophagales</taxon>
        <taxon>Persicobacteraceae</taxon>
        <taxon>Persicobacter</taxon>
    </lineage>
</organism>
<feature type="transmembrane region" description="Helical" evidence="1">
    <location>
        <begin position="125"/>
        <end position="141"/>
    </location>
</feature>
<dbReference type="Proteomes" id="UP001354989">
    <property type="component" value="Chromosome"/>
</dbReference>
<dbReference type="EMBL" id="AP025292">
    <property type="protein sequence ID" value="BDC97799.1"/>
    <property type="molecule type" value="Genomic_DNA"/>
</dbReference>
<feature type="transmembrane region" description="Helical" evidence="1">
    <location>
        <begin position="58"/>
        <end position="84"/>
    </location>
</feature>
<feature type="domain" description="CAAX prenyl protease 2/Lysostaphin resistance protein A-like" evidence="2">
    <location>
        <begin position="24"/>
        <end position="159"/>
    </location>
</feature>
<proteinExistence type="predicted"/>
<keyword evidence="4" id="KW-1185">Reference proteome</keyword>
<keyword evidence="1" id="KW-0472">Membrane</keyword>
<gene>
    <name evidence="3" type="ORF">PEPS_00800</name>
</gene>
<protein>
    <recommendedName>
        <fullName evidence="2">CAAX prenyl protease 2/Lysostaphin resistance protein A-like domain-containing protein</fullName>
    </recommendedName>
</protein>
<dbReference type="Pfam" id="PF02517">
    <property type="entry name" value="Rce1-like"/>
    <property type="match status" value="1"/>
</dbReference>
<evidence type="ECO:0000256" key="1">
    <source>
        <dbReference type="SAM" id="Phobius"/>
    </source>
</evidence>